<keyword evidence="4 7" id="KW-0812">Transmembrane</keyword>
<dbReference type="SUPFAM" id="SSF161098">
    <property type="entry name" value="MetI-like"/>
    <property type="match status" value="1"/>
</dbReference>
<dbReference type="Proteomes" id="UP000768180">
    <property type="component" value="Unassembled WGS sequence"/>
</dbReference>
<dbReference type="GO" id="GO:0005886">
    <property type="term" value="C:plasma membrane"/>
    <property type="evidence" value="ECO:0007669"/>
    <property type="project" value="UniProtKB-SubCell"/>
</dbReference>
<accession>A0A174UTZ3</accession>
<dbReference type="EMBL" id="CZAL01000012">
    <property type="protein sequence ID" value="CUP56495.1"/>
    <property type="molecule type" value="Genomic_DNA"/>
</dbReference>
<evidence type="ECO:0000256" key="6">
    <source>
        <dbReference type="ARBA" id="ARBA00023136"/>
    </source>
</evidence>
<evidence type="ECO:0000256" key="2">
    <source>
        <dbReference type="ARBA" id="ARBA00022448"/>
    </source>
</evidence>
<evidence type="ECO:0000313" key="12">
    <source>
        <dbReference type="EMBL" id="NSE17645.1"/>
    </source>
</evidence>
<feature type="transmembrane region" description="Helical" evidence="7">
    <location>
        <begin position="234"/>
        <end position="260"/>
    </location>
</feature>
<evidence type="ECO:0000256" key="1">
    <source>
        <dbReference type="ARBA" id="ARBA00004651"/>
    </source>
</evidence>
<dbReference type="InterPro" id="IPR045621">
    <property type="entry name" value="BPD_transp_1_N"/>
</dbReference>
<evidence type="ECO:0000256" key="4">
    <source>
        <dbReference type="ARBA" id="ARBA00022692"/>
    </source>
</evidence>
<evidence type="ECO:0000313" key="11">
    <source>
        <dbReference type="EMBL" id="MBN2953261.1"/>
    </source>
</evidence>
<dbReference type="RefSeq" id="WP_022462693.1">
    <property type="nucleotide sequence ID" value="NZ_CYYV01000002.1"/>
</dbReference>
<dbReference type="GeneID" id="79856626"/>
<name>A0A174UTZ3_9FIRM</name>
<feature type="domain" description="ABC transmembrane type-1" evidence="8">
    <location>
        <begin position="94"/>
        <end position="303"/>
    </location>
</feature>
<dbReference type="STRING" id="1150298.ERS852406_00479"/>
<dbReference type="EMBL" id="JAAITQ010000040">
    <property type="protein sequence ID" value="NSE17645.1"/>
    <property type="molecule type" value="Genomic_DNA"/>
</dbReference>
<evidence type="ECO:0000313" key="15">
    <source>
        <dbReference type="Proteomes" id="UP000737612"/>
    </source>
</evidence>
<feature type="transmembrane region" description="Helical" evidence="7">
    <location>
        <begin position="94"/>
        <end position="120"/>
    </location>
</feature>
<dbReference type="Proteomes" id="UP000737612">
    <property type="component" value="Unassembled WGS sequence"/>
</dbReference>
<evidence type="ECO:0000313" key="14">
    <source>
        <dbReference type="Proteomes" id="UP000095709"/>
    </source>
</evidence>
<dbReference type="Pfam" id="PF00528">
    <property type="entry name" value="BPD_transp_1"/>
    <property type="match status" value="1"/>
</dbReference>
<dbReference type="GO" id="GO:0071916">
    <property type="term" value="F:dipeptide transmembrane transporter activity"/>
    <property type="evidence" value="ECO:0007669"/>
    <property type="project" value="TreeGrafter"/>
</dbReference>
<proteinExistence type="inferred from homology"/>
<sequence>MKYIAKKFGSLLLTLLLVSFLSFFAFSVIPGDAAKSQLGTEATPERIEALQKEMGLDRPVLERYASWVTGFFHGDLGTSYSYSMPVGELIRDKVPITIAITVIAFLMILVVSIPIGIFTAQHAGGHLDRLIMTINQVIMSVPGFFIGILITYLFGLILKWFQPGAYVPISENFSGFIGYLVAPSAAIALPRCSMAVKMLRSSVLSQLDADYVRTAYSRGNSTRRVMYHHVLKNALIPVLTFWGMTIADIVANSIILEQVFSIPGMGNLLITSISNRDYPVVQGILVLIAALIIIINFVVDLLYGRIDPRIRVKD</sequence>
<reference evidence="11" key="4">
    <citation type="submission" date="2021-02" db="EMBL/GenBank/DDBJ databases">
        <title>Metagenome-assembled genomes from human diarrheal sample B26.</title>
        <authorList>
            <person name="Ateba T.P."/>
            <person name="Alayande K.A."/>
            <person name="Mwanza M."/>
        </authorList>
    </citation>
    <scope>NUCLEOTIDE SEQUENCE</scope>
    <source>
        <strain evidence="11">06WH</strain>
    </source>
</reference>
<reference evidence="12" key="3">
    <citation type="submission" date="2020-02" db="EMBL/GenBank/DDBJ databases">
        <authorList>
            <person name="Littmann E."/>
            <person name="Sorbara M."/>
        </authorList>
    </citation>
    <scope>NUCLEOTIDE SEQUENCE</scope>
    <source>
        <strain evidence="12">MSK.14.54</strain>
    </source>
</reference>
<evidence type="ECO:0000256" key="3">
    <source>
        <dbReference type="ARBA" id="ARBA00022475"/>
    </source>
</evidence>
<keyword evidence="6 7" id="KW-0472">Membrane</keyword>
<comment type="similarity">
    <text evidence="7">Belongs to the binding-protein-dependent transport system permease family.</text>
</comment>
<evidence type="ECO:0000313" key="16">
    <source>
        <dbReference type="Proteomes" id="UP000768180"/>
    </source>
</evidence>
<dbReference type="EMBL" id="JAFHBD010000025">
    <property type="protein sequence ID" value="MBN2953261.1"/>
    <property type="molecule type" value="Genomic_DNA"/>
</dbReference>
<dbReference type="EMBL" id="CYYV01000002">
    <property type="protein sequence ID" value="CUN64099.1"/>
    <property type="molecule type" value="Genomic_DNA"/>
</dbReference>
<evidence type="ECO:0000256" key="5">
    <source>
        <dbReference type="ARBA" id="ARBA00022989"/>
    </source>
</evidence>
<evidence type="ECO:0000313" key="9">
    <source>
        <dbReference type="EMBL" id="CUN64099.1"/>
    </source>
</evidence>
<keyword evidence="3" id="KW-1003">Cell membrane</keyword>
<dbReference type="PANTHER" id="PTHR43163">
    <property type="entry name" value="DIPEPTIDE TRANSPORT SYSTEM PERMEASE PROTEIN DPPB-RELATED"/>
    <property type="match status" value="1"/>
</dbReference>
<feature type="transmembrane region" description="Helical" evidence="7">
    <location>
        <begin position="173"/>
        <end position="190"/>
    </location>
</feature>
<gene>
    <name evidence="9" type="primary">dppB</name>
    <name evidence="9" type="ORF">ERS852406_00479</name>
    <name evidence="10" type="ORF">ERS852498_02270</name>
    <name evidence="12" type="ORF">G5B05_14890</name>
    <name evidence="11" type="ORF">JTJ23_06585</name>
</gene>
<dbReference type="Proteomes" id="UP000095706">
    <property type="component" value="Unassembled WGS sequence"/>
</dbReference>
<evidence type="ECO:0000259" key="8">
    <source>
        <dbReference type="PROSITE" id="PS50928"/>
    </source>
</evidence>
<evidence type="ECO:0000256" key="7">
    <source>
        <dbReference type="RuleBase" id="RU363032"/>
    </source>
</evidence>
<dbReference type="CDD" id="cd06261">
    <property type="entry name" value="TM_PBP2"/>
    <property type="match status" value="1"/>
</dbReference>
<dbReference type="Pfam" id="PF19300">
    <property type="entry name" value="BPD_transp_1_N"/>
    <property type="match status" value="1"/>
</dbReference>
<evidence type="ECO:0000313" key="10">
    <source>
        <dbReference type="EMBL" id="CUP56495.1"/>
    </source>
</evidence>
<feature type="transmembrane region" description="Helical" evidence="7">
    <location>
        <begin position="141"/>
        <end position="161"/>
    </location>
</feature>
<feature type="transmembrane region" description="Helical" evidence="7">
    <location>
        <begin position="280"/>
        <end position="303"/>
    </location>
</feature>
<dbReference type="PROSITE" id="PS50928">
    <property type="entry name" value="ABC_TM1"/>
    <property type="match status" value="1"/>
</dbReference>
<protein>
    <submittedName>
        <fullName evidence="11">ABC transporter permease</fullName>
    </submittedName>
    <submittedName>
        <fullName evidence="9">Dipeptide transport system permease protein dppB</fullName>
    </submittedName>
</protein>
<dbReference type="Gene3D" id="1.10.3720.10">
    <property type="entry name" value="MetI-like"/>
    <property type="match status" value="1"/>
</dbReference>
<dbReference type="InterPro" id="IPR035906">
    <property type="entry name" value="MetI-like_sf"/>
</dbReference>
<dbReference type="InterPro" id="IPR000515">
    <property type="entry name" value="MetI-like"/>
</dbReference>
<organism evidence="11 15">
    <name type="scientific">Fusicatenibacter saccharivorans</name>
    <dbReference type="NCBI Taxonomy" id="1150298"/>
    <lineage>
        <taxon>Bacteria</taxon>
        <taxon>Bacillati</taxon>
        <taxon>Bacillota</taxon>
        <taxon>Clostridia</taxon>
        <taxon>Lachnospirales</taxon>
        <taxon>Lachnospiraceae</taxon>
        <taxon>Fusicatenibacter</taxon>
    </lineage>
</organism>
<keyword evidence="16" id="KW-1185">Reference proteome</keyword>
<reference evidence="12 16" key="2">
    <citation type="journal article" date="2020" name="Cell Host Microbe">
        <title>Functional and Genomic Variation between Human-Derived Isolates of Lachnospiraceae Reveals Inter- and Intra-Species Diversity.</title>
        <authorList>
            <person name="Sorbara M.T."/>
            <person name="Littmann E.R."/>
            <person name="Fontana E."/>
            <person name="Moody T.U."/>
            <person name="Kohout C.E."/>
            <person name="Gjonbalaj M."/>
            <person name="Eaton V."/>
            <person name="Seok R."/>
            <person name="Leiner I.M."/>
            <person name="Pamer E.G."/>
        </authorList>
    </citation>
    <scope>NUCLEOTIDE SEQUENCE [LARGE SCALE GENOMIC DNA]</scope>
    <source>
        <strain evidence="12 16">MSK.14.54</strain>
    </source>
</reference>
<keyword evidence="2 7" id="KW-0813">Transport</keyword>
<comment type="subcellular location">
    <subcellularLocation>
        <location evidence="1 7">Cell membrane</location>
        <topology evidence="1 7">Multi-pass membrane protein</topology>
    </subcellularLocation>
</comment>
<evidence type="ECO:0000313" key="13">
    <source>
        <dbReference type="Proteomes" id="UP000095706"/>
    </source>
</evidence>
<reference evidence="13 14" key="1">
    <citation type="submission" date="2015-09" db="EMBL/GenBank/DDBJ databases">
        <authorList>
            <consortium name="Pathogen Informatics"/>
        </authorList>
    </citation>
    <scope>NUCLEOTIDE SEQUENCE [LARGE SCALE GENOMIC DNA]</scope>
    <source>
        <strain evidence="9 13">2789STDY5608849</strain>
        <strain evidence="10 14">2789STDY5834885</strain>
    </source>
</reference>
<keyword evidence="5 7" id="KW-1133">Transmembrane helix</keyword>
<dbReference type="Proteomes" id="UP000095709">
    <property type="component" value="Unassembled WGS sequence"/>
</dbReference>
<dbReference type="AlphaFoldDB" id="A0A174UTZ3"/>
<dbReference type="PANTHER" id="PTHR43163:SF6">
    <property type="entry name" value="DIPEPTIDE TRANSPORT SYSTEM PERMEASE PROTEIN DPPB-RELATED"/>
    <property type="match status" value="1"/>
</dbReference>
<dbReference type="OrthoDB" id="9806409at2"/>